<accession>A0A173LPH9</accession>
<dbReference type="InterPro" id="IPR036188">
    <property type="entry name" value="FAD/NAD-bd_sf"/>
</dbReference>
<evidence type="ECO:0000313" key="9">
    <source>
        <dbReference type="Proteomes" id="UP000186104"/>
    </source>
</evidence>
<evidence type="ECO:0000256" key="3">
    <source>
        <dbReference type="ARBA" id="ARBA00022630"/>
    </source>
</evidence>
<keyword evidence="4" id="KW-0274">FAD</keyword>
<dbReference type="Pfam" id="PF13738">
    <property type="entry name" value="Pyr_redox_3"/>
    <property type="match status" value="1"/>
</dbReference>
<dbReference type="EMBL" id="CP015961">
    <property type="protein sequence ID" value="ANI93833.1"/>
    <property type="molecule type" value="Genomic_DNA"/>
</dbReference>
<keyword evidence="3" id="KW-0285">Flavoprotein</keyword>
<comment type="similarity">
    <text evidence="2">Belongs to the FAD-binding monooxygenase family.</text>
</comment>
<evidence type="ECO:0000256" key="6">
    <source>
        <dbReference type="ARBA" id="ARBA00023002"/>
    </source>
</evidence>
<keyword evidence="5" id="KW-0521">NADP</keyword>
<evidence type="ECO:0000256" key="1">
    <source>
        <dbReference type="ARBA" id="ARBA00001974"/>
    </source>
</evidence>
<reference evidence="8 9" key="1">
    <citation type="submission" date="2016-06" db="EMBL/GenBank/DDBJ databases">
        <title>Complete genome sequence of a saline-alkali tolerant type strain Dietzia timorensis ID05-A0528T.</title>
        <authorList>
            <person name="Wu X."/>
        </authorList>
    </citation>
    <scope>NUCLEOTIDE SEQUENCE [LARGE SCALE GENOMIC DNA]</scope>
    <source>
        <strain evidence="8 9">ID05-A0528</strain>
    </source>
</reference>
<sequence>MAEANEQPAGRTGNGDDAGGGIDVDVAIIGAGISGIGTAIELGRRETGKTFAILEARDAIGGTWDLFRYPGIRSDSDVQTFSYGFKPWTGDTMIAPGEEIRDYVREAAREYGVEDSIRFRHKVAGAHWDSAAKKWTVTCEVTRDDGSVRTEAVHATWLFNASGYYRYDKANNPELPGREDFAGEIIHPQYWPEGFDYSGKKIVVLGSGATAVTLIPSLAEKAESVTMLQRTPTYMFPLPRVSPLVKPLRRLFGVERAHHIMRAIHIEFQATQYSILRRFPAFGRKFIESFAKRYLPAGYPMDPDFTPPYNPWDQRLCVVPDGDLFTAIAEGDAEIVTDTIDHLTSDGIVTRSGKHLPCDLLVTATGFILQPLGGIALSVDGQPIEVGKHAAYKGIMLSDVPNLAFAVGYTNSSWTLKIGLLATHFTRLLRYMDERGYRIATPRFSGDFSATRPLLDFGAGYVKRNEDKLPRVFDSGTWTIGNRYVDDRKVLLKGRIDDPDLHFS</sequence>
<organism evidence="8 9">
    <name type="scientific">Dietzia timorensis</name>
    <dbReference type="NCBI Taxonomy" id="499555"/>
    <lineage>
        <taxon>Bacteria</taxon>
        <taxon>Bacillati</taxon>
        <taxon>Actinomycetota</taxon>
        <taxon>Actinomycetes</taxon>
        <taxon>Mycobacteriales</taxon>
        <taxon>Dietziaceae</taxon>
        <taxon>Dietzia</taxon>
    </lineage>
</organism>
<keyword evidence="7 8" id="KW-0503">Monooxygenase</keyword>
<name>A0A173LPH9_9ACTN</name>
<keyword evidence="6" id="KW-0560">Oxidoreductase</keyword>
<dbReference type="GO" id="GO:0004497">
    <property type="term" value="F:monooxygenase activity"/>
    <property type="evidence" value="ECO:0007669"/>
    <property type="project" value="UniProtKB-KW"/>
</dbReference>
<keyword evidence="9" id="KW-1185">Reference proteome</keyword>
<dbReference type="AlphaFoldDB" id="A0A173LPH9"/>
<protein>
    <submittedName>
        <fullName evidence="8">FAD-containing monooxygenase EthA</fullName>
    </submittedName>
</protein>
<evidence type="ECO:0000313" key="8">
    <source>
        <dbReference type="EMBL" id="ANI93833.1"/>
    </source>
</evidence>
<dbReference type="PANTHER" id="PTHR43872:SF1">
    <property type="entry name" value="MONOOXYGENASE, PUTATIVE (AFU_ORTHOLOGUE AFUA_8G02570)-RELATED"/>
    <property type="match status" value="1"/>
</dbReference>
<dbReference type="OrthoDB" id="5168853at2"/>
<dbReference type="KEGG" id="dtm:BJL86_3074"/>
<proteinExistence type="inferred from homology"/>
<dbReference type="FunFam" id="3.50.50.60:FF:000228">
    <property type="entry name" value="FAD-containing monooxygenase EthA"/>
    <property type="match status" value="1"/>
</dbReference>
<evidence type="ECO:0000256" key="2">
    <source>
        <dbReference type="ARBA" id="ARBA00010139"/>
    </source>
</evidence>
<dbReference type="STRING" id="499555.BJL86_3074"/>
<dbReference type="RefSeq" id="WP_082908638.1">
    <property type="nucleotide sequence ID" value="NZ_CP015961.1"/>
</dbReference>
<dbReference type="PANTHER" id="PTHR43872">
    <property type="entry name" value="MONOOXYGENASE, PUTATIVE (AFU_ORTHOLOGUE AFUA_8G02570)-RELATED"/>
    <property type="match status" value="1"/>
</dbReference>
<comment type="cofactor">
    <cofactor evidence="1">
        <name>FAD</name>
        <dbReference type="ChEBI" id="CHEBI:57692"/>
    </cofactor>
</comment>
<gene>
    <name evidence="8" type="ORF">BJL86_3074</name>
</gene>
<evidence type="ECO:0000256" key="7">
    <source>
        <dbReference type="ARBA" id="ARBA00023033"/>
    </source>
</evidence>
<dbReference type="InterPro" id="IPR051820">
    <property type="entry name" value="FAD-binding_MO"/>
</dbReference>
<dbReference type="Gene3D" id="3.50.50.60">
    <property type="entry name" value="FAD/NAD(P)-binding domain"/>
    <property type="match status" value="3"/>
</dbReference>
<evidence type="ECO:0000256" key="4">
    <source>
        <dbReference type="ARBA" id="ARBA00022827"/>
    </source>
</evidence>
<evidence type="ECO:0000256" key="5">
    <source>
        <dbReference type="ARBA" id="ARBA00022857"/>
    </source>
</evidence>
<dbReference type="Proteomes" id="UP000186104">
    <property type="component" value="Chromosome"/>
</dbReference>
<dbReference type="SUPFAM" id="SSF51905">
    <property type="entry name" value="FAD/NAD(P)-binding domain"/>
    <property type="match status" value="1"/>
</dbReference>